<dbReference type="EMBL" id="JOKJ01000010">
    <property type="protein sequence ID" value="KEQ08242.1"/>
    <property type="molecule type" value="Genomic_DNA"/>
</dbReference>
<feature type="transmembrane region" description="Helical" evidence="1">
    <location>
        <begin position="173"/>
        <end position="190"/>
    </location>
</feature>
<organism evidence="4 5">
    <name type="scientific">Pseudorhizobium pelagicum</name>
    <dbReference type="NCBI Taxonomy" id="1509405"/>
    <lineage>
        <taxon>Bacteria</taxon>
        <taxon>Pseudomonadati</taxon>
        <taxon>Pseudomonadota</taxon>
        <taxon>Alphaproteobacteria</taxon>
        <taxon>Hyphomicrobiales</taxon>
        <taxon>Rhizobiaceae</taxon>
        <taxon>Rhizobium/Agrobacterium group</taxon>
        <taxon>Pseudorhizobium</taxon>
    </lineage>
</organism>
<keyword evidence="5" id="KW-1185">Reference proteome</keyword>
<dbReference type="RefSeq" id="WP_037168474.1">
    <property type="nucleotide sequence ID" value="NZ_JOKI01000024.1"/>
</dbReference>
<dbReference type="Pfam" id="PF01970">
    <property type="entry name" value="TctA"/>
    <property type="match status" value="1"/>
</dbReference>
<comment type="caution">
    <text evidence="4">The sequence shown here is derived from an EMBL/GenBank/DDBJ whole genome shotgun (WGS) entry which is preliminary data.</text>
</comment>
<evidence type="ECO:0000256" key="1">
    <source>
        <dbReference type="SAM" id="Phobius"/>
    </source>
</evidence>
<feature type="transmembrane region" description="Helical" evidence="1">
    <location>
        <begin position="116"/>
        <end position="138"/>
    </location>
</feature>
<feature type="transmembrane region" description="Helical" evidence="1">
    <location>
        <begin position="397"/>
        <end position="413"/>
    </location>
</feature>
<dbReference type="Proteomes" id="UP000052167">
    <property type="component" value="Unassembled WGS sequence"/>
</dbReference>
<feature type="transmembrane region" description="Helical" evidence="1">
    <location>
        <begin position="52"/>
        <end position="73"/>
    </location>
</feature>
<evidence type="ECO:0000259" key="3">
    <source>
        <dbReference type="Pfam" id="PF07331"/>
    </source>
</evidence>
<dbReference type="PANTHER" id="PTHR35342">
    <property type="entry name" value="TRICARBOXYLIC TRANSPORT PROTEIN"/>
    <property type="match status" value="1"/>
</dbReference>
<dbReference type="PANTHER" id="PTHR35342:SF5">
    <property type="entry name" value="TRICARBOXYLIC TRANSPORT PROTEIN"/>
    <property type="match status" value="1"/>
</dbReference>
<proteinExistence type="predicted"/>
<dbReference type="Pfam" id="PF07331">
    <property type="entry name" value="TctB"/>
    <property type="match status" value="1"/>
</dbReference>
<evidence type="ECO:0000313" key="4">
    <source>
        <dbReference type="EMBL" id="KEQ08242.1"/>
    </source>
</evidence>
<gene>
    <name evidence="4" type="ORF">GV68_02770</name>
</gene>
<feature type="transmembrane region" description="Helical" evidence="1">
    <location>
        <begin position="516"/>
        <end position="533"/>
    </location>
</feature>
<feature type="transmembrane region" description="Helical" evidence="1">
    <location>
        <begin position="26"/>
        <end position="45"/>
    </location>
</feature>
<keyword evidence="1" id="KW-0472">Membrane</keyword>
<dbReference type="InterPro" id="IPR002823">
    <property type="entry name" value="DUF112_TM"/>
</dbReference>
<protein>
    <recommendedName>
        <fullName evidence="6">Tricarboxylate transporter</fullName>
    </recommendedName>
</protein>
<feature type="domain" description="DUF112" evidence="2">
    <location>
        <begin position="26"/>
        <end position="447"/>
    </location>
</feature>
<feature type="transmembrane region" description="Helical" evidence="1">
    <location>
        <begin position="607"/>
        <end position="631"/>
    </location>
</feature>
<keyword evidence="1" id="KW-1133">Transmembrane helix</keyword>
<feature type="transmembrane region" description="Helical" evidence="1">
    <location>
        <begin position="643"/>
        <end position="661"/>
    </location>
</feature>
<evidence type="ECO:0000259" key="2">
    <source>
        <dbReference type="Pfam" id="PF01970"/>
    </source>
</evidence>
<dbReference type="InterPro" id="IPR009936">
    <property type="entry name" value="DUF1468"/>
</dbReference>
<feature type="transmembrane region" description="Helical" evidence="1">
    <location>
        <begin position="470"/>
        <end position="496"/>
    </location>
</feature>
<reference evidence="4 5" key="1">
    <citation type="submission" date="2014-06" db="EMBL/GenBank/DDBJ databases">
        <title>Rhizobium pelagicum/R2-400B4.</title>
        <authorList>
            <person name="Kimes N.E."/>
            <person name="Lopez-Perez M."/>
        </authorList>
    </citation>
    <scope>NUCLEOTIDE SEQUENCE [LARGE SCALE GENOMIC DNA]</scope>
    <source>
        <strain evidence="4 5">R2-400B4</strain>
    </source>
</reference>
<keyword evidence="1" id="KW-0812">Transmembrane</keyword>
<dbReference type="AlphaFoldDB" id="A0A922T7P4"/>
<feature type="transmembrane region" description="Helical" evidence="1">
    <location>
        <begin position="324"/>
        <end position="346"/>
    </location>
</feature>
<feature type="domain" description="DUF1468" evidence="3">
    <location>
        <begin position="516"/>
        <end position="670"/>
    </location>
</feature>
<feature type="transmembrane region" description="Helical" evidence="1">
    <location>
        <begin position="85"/>
        <end position="104"/>
    </location>
</feature>
<name>A0A922T7P4_9HYPH</name>
<feature type="transmembrane region" description="Helical" evidence="1">
    <location>
        <begin position="366"/>
        <end position="385"/>
    </location>
</feature>
<evidence type="ECO:0008006" key="6">
    <source>
        <dbReference type="Google" id="ProtNLM"/>
    </source>
</evidence>
<feature type="transmembrane region" description="Helical" evidence="1">
    <location>
        <begin position="545"/>
        <end position="563"/>
    </location>
</feature>
<evidence type="ECO:0000313" key="5">
    <source>
        <dbReference type="Proteomes" id="UP000052167"/>
    </source>
</evidence>
<dbReference type="OrthoDB" id="9806425at2"/>
<feature type="transmembrane region" description="Helical" evidence="1">
    <location>
        <begin position="210"/>
        <end position="230"/>
    </location>
</feature>
<sequence>MDPVESVSMLGAAWDALTILADPMRLGILFLAAFLGVVLGIVPGIGGLAGTALLLPFTFAMDPYSAFAFLLGLGATTSTGDPIPAILFGVPGGAGSAATVLDGLPMAKRGEAGRALSAAYMSSLMGGLFGAVLLGLSVPVLRPVMLYIGTPEMLAISILGLSMVAALSSSTPLRGLAAAAIGVMISMIGSEPRTGAFRWTFESLYLWEGLPLVPLTLGLFALPELCDMMISRHSLKGKPMQNVNLGIMQGAKDCFREWWLILRCSWIGTALGAIPGIGGAVVDWVAYAHAARTVKDGHKTFGKGDVRGVIASESANNAKEGGSLITTIAFGIPGSAGMAIILGAFLSQGLVPGPDMLTKNLSITYSMVWSIAIANIIGAGLCYAFSPQFARLATLRYTLVLPVVLCIIFIGAYEGSRQWGDLLTLLVFGVAGWTMKRLRWPRAPLILGVVLGDTIERQLFISIRLYGADWLLHPMVIVILGIALLGILRPVFAALMARHEGWNINIGKPKFSPVDMFPVILLAAMAFLFWRTAGWGWSTALVPQIVTGVAFVAVLGSLANAVFRRGITAPSPLDEARAEASQAIHMDLVDDNDGLAVSEVLRRAAMFAGWLLAFLLSMGAIGILPTIPLFVALFMRLEGRERWTLILPMAIGVTLFVYVVFDQMLTMNWPLTWIGQAFPALRFIPSV</sequence>
<accession>A0A922T7P4</accession>
<feature type="transmembrane region" description="Helical" evidence="1">
    <location>
        <begin position="144"/>
        <end position="166"/>
    </location>
</feature>